<dbReference type="InterPro" id="IPR036909">
    <property type="entry name" value="Cyt_c-like_dom_sf"/>
</dbReference>
<keyword evidence="7 8" id="KW-0408">Iron</keyword>
<evidence type="ECO:0000256" key="7">
    <source>
        <dbReference type="ARBA" id="ARBA00023004"/>
    </source>
</evidence>
<dbReference type="AlphaFoldDB" id="A0A7W6RD65"/>
<protein>
    <submittedName>
        <fullName evidence="11">Cytochrome c</fullName>
    </submittedName>
</protein>
<keyword evidence="2" id="KW-0813">Transport</keyword>
<dbReference type="InterPro" id="IPR009056">
    <property type="entry name" value="Cyt_c-like_dom"/>
</dbReference>
<dbReference type="PROSITE" id="PS51007">
    <property type="entry name" value="CYTC"/>
    <property type="match status" value="1"/>
</dbReference>
<dbReference type="RefSeq" id="WP_184043461.1">
    <property type="nucleotide sequence ID" value="NZ_JACIGK010000008.1"/>
</dbReference>
<evidence type="ECO:0000256" key="2">
    <source>
        <dbReference type="ARBA" id="ARBA00022448"/>
    </source>
</evidence>
<evidence type="ECO:0000256" key="3">
    <source>
        <dbReference type="ARBA" id="ARBA00022531"/>
    </source>
</evidence>
<dbReference type="EMBL" id="JACIGK010000008">
    <property type="protein sequence ID" value="MBB4265768.1"/>
    <property type="molecule type" value="Genomic_DNA"/>
</dbReference>
<proteinExistence type="predicted"/>
<keyword evidence="12" id="KW-1185">Reference proteome</keyword>
<dbReference type="GO" id="GO:0046872">
    <property type="term" value="F:metal ion binding"/>
    <property type="evidence" value="ECO:0007669"/>
    <property type="project" value="UniProtKB-KW"/>
</dbReference>
<evidence type="ECO:0000256" key="9">
    <source>
        <dbReference type="SAM" id="SignalP"/>
    </source>
</evidence>
<keyword evidence="9" id="KW-0732">Signal</keyword>
<dbReference type="PRINTS" id="PR00604">
    <property type="entry name" value="CYTCHRMECIAB"/>
</dbReference>
<organism evidence="11 12">
    <name type="scientific">Roseospira visakhapatnamensis</name>
    <dbReference type="NCBI Taxonomy" id="390880"/>
    <lineage>
        <taxon>Bacteria</taxon>
        <taxon>Pseudomonadati</taxon>
        <taxon>Pseudomonadota</taxon>
        <taxon>Alphaproteobacteria</taxon>
        <taxon>Rhodospirillales</taxon>
        <taxon>Rhodospirillaceae</taxon>
        <taxon>Roseospira</taxon>
    </lineage>
</organism>
<evidence type="ECO:0000256" key="6">
    <source>
        <dbReference type="ARBA" id="ARBA00022982"/>
    </source>
</evidence>
<gene>
    <name evidence="11" type="ORF">GGD89_001392</name>
</gene>
<evidence type="ECO:0000256" key="4">
    <source>
        <dbReference type="ARBA" id="ARBA00022617"/>
    </source>
</evidence>
<sequence length="136" mass="14696">MLRTLMMATGVALTLGASTTVALAEGDVANGEKWANRVCKACHTFDKGGKHMVGPNLWGIYGQAPATVEGFDRYQAAPLFAENGIEEWNEETLTEYVADPEAFRQKYAGGHESAMVVSLPPKFAPDVAAYLKTLQD</sequence>
<keyword evidence="6" id="KW-0249">Electron transport</keyword>
<keyword evidence="5 8" id="KW-0479">Metal-binding</keyword>
<evidence type="ECO:0000313" key="12">
    <source>
        <dbReference type="Proteomes" id="UP000554286"/>
    </source>
</evidence>
<evidence type="ECO:0000256" key="5">
    <source>
        <dbReference type="ARBA" id="ARBA00022723"/>
    </source>
</evidence>
<keyword evidence="3" id="KW-0602">Photosynthesis</keyword>
<dbReference type="Proteomes" id="UP000554286">
    <property type="component" value="Unassembled WGS sequence"/>
</dbReference>
<feature type="domain" description="Cytochrome c" evidence="10">
    <location>
        <begin position="26"/>
        <end position="135"/>
    </location>
</feature>
<dbReference type="Gene3D" id="1.10.760.10">
    <property type="entry name" value="Cytochrome c-like domain"/>
    <property type="match status" value="1"/>
</dbReference>
<evidence type="ECO:0000256" key="8">
    <source>
        <dbReference type="PROSITE-ProRule" id="PRU00433"/>
    </source>
</evidence>
<dbReference type="GO" id="GO:0020037">
    <property type="term" value="F:heme binding"/>
    <property type="evidence" value="ECO:0007669"/>
    <property type="project" value="InterPro"/>
</dbReference>
<dbReference type="GO" id="GO:0009055">
    <property type="term" value="F:electron transfer activity"/>
    <property type="evidence" value="ECO:0007669"/>
    <property type="project" value="InterPro"/>
</dbReference>
<dbReference type="PANTHER" id="PTHR11961">
    <property type="entry name" value="CYTOCHROME C"/>
    <property type="match status" value="1"/>
</dbReference>
<dbReference type="InterPro" id="IPR002327">
    <property type="entry name" value="Cyt_c_1A/1B"/>
</dbReference>
<comment type="caution">
    <text evidence="11">The sequence shown here is derived from an EMBL/GenBank/DDBJ whole genome shotgun (WGS) entry which is preliminary data.</text>
</comment>
<reference evidence="11 12" key="1">
    <citation type="submission" date="2020-08" db="EMBL/GenBank/DDBJ databases">
        <title>Genome sequencing of Purple Non-Sulfur Bacteria from various extreme environments.</title>
        <authorList>
            <person name="Mayer M."/>
        </authorList>
    </citation>
    <scope>NUCLEOTIDE SEQUENCE [LARGE SCALE GENOMIC DNA]</scope>
    <source>
        <strain evidence="11 12">JA131</strain>
    </source>
</reference>
<keyword evidence="4 8" id="KW-0349">Heme</keyword>
<comment type="function">
    <text evidence="1">Cytochrome c2 is found mainly in purple, non-sulfur, photosynthetic bacteria where it functions as the electron donor to the oxidized bacteriochlorophyll in the photophosphorylation pathway. However, it may also have a role in the respiratory chain and is found in some non-photosynthetic bacteria.</text>
</comment>
<feature type="chain" id="PRO_5030953910" evidence="9">
    <location>
        <begin position="25"/>
        <end position="136"/>
    </location>
</feature>
<dbReference type="SUPFAM" id="SSF46626">
    <property type="entry name" value="Cytochrome c"/>
    <property type="match status" value="1"/>
</dbReference>
<dbReference type="GO" id="GO:0015979">
    <property type="term" value="P:photosynthesis"/>
    <property type="evidence" value="ECO:0007669"/>
    <property type="project" value="UniProtKB-KW"/>
</dbReference>
<name>A0A7W6RD65_9PROT</name>
<accession>A0A7W6RD65</accession>
<evidence type="ECO:0000256" key="1">
    <source>
        <dbReference type="ARBA" id="ARBA00003590"/>
    </source>
</evidence>
<evidence type="ECO:0000313" key="11">
    <source>
        <dbReference type="EMBL" id="MBB4265768.1"/>
    </source>
</evidence>
<evidence type="ECO:0000259" key="10">
    <source>
        <dbReference type="PROSITE" id="PS51007"/>
    </source>
</evidence>
<feature type="signal peptide" evidence="9">
    <location>
        <begin position="1"/>
        <end position="24"/>
    </location>
</feature>